<protein>
    <submittedName>
        <fullName evidence="6">NAD-specific glutamate dehydrogenase, large form</fullName>
        <ecNumber evidence="6">1.4.1.2</ecNumber>
    </submittedName>
</protein>
<dbReference type="InterPro" id="IPR048381">
    <property type="entry name" value="GDH_C"/>
</dbReference>
<dbReference type="InterPro" id="IPR046346">
    <property type="entry name" value="Aminoacid_DH-like_N_sf"/>
</dbReference>
<dbReference type="InterPro" id="IPR049056">
    <property type="entry name" value="NAD_Glu_DH_HM3"/>
</dbReference>
<dbReference type="InterPro" id="IPR028971">
    <property type="entry name" value="NAD-GDH_cat"/>
</dbReference>
<dbReference type="PIRSF" id="PIRSF036761">
    <property type="entry name" value="GDH_Mll4104"/>
    <property type="match status" value="1"/>
</dbReference>
<reference evidence="6" key="1">
    <citation type="submission" date="2018-06" db="EMBL/GenBank/DDBJ databases">
        <authorList>
            <person name="Zhirakovskaya E."/>
        </authorList>
    </citation>
    <scope>NUCLEOTIDE SEQUENCE</scope>
</reference>
<evidence type="ECO:0000259" key="5">
    <source>
        <dbReference type="Pfam" id="PF21077"/>
    </source>
</evidence>
<dbReference type="SUPFAM" id="SSF53223">
    <property type="entry name" value="Aminoacid dehydrogenase-like, N-terminal domain"/>
    <property type="match status" value="1"/>
</dbReference>
<dbReference type="PANTHER" id="PTHR43403:SF1">
    <property type="entry name" value="NAD-SPECIFIC GLUTAMATE DEHYDROGENASE"/>
    <property type="match status" value="1"/>
</dbReference>
<dbReference type="GO" id="GO:0004069">
    <property type="term" value="F:L-aspartate:2-oxoglutarate aminotransferase activity"/>
    <property type="evidence" value="ECO:0007669"/>
    <property type="project" value="InterPro"/>
</dbReference>
<dbReference type="Pfam" id="PF21079">
    <property type="entry name" value="GDH_HM2"/>
    <property type="match status" value="1"/>
</dbReference>
<keyword evidence="6" id="KW-0560">Oxidoreductase</keyword>
<accession>A0A3B0URX8</accession>
<feature type="domain" description="NAD-glutamate dehydrogenase ACT2" evidence="4">
    <location>
        <begin position="399"/>
        <end position="485"/>
    </location>
</feature>
<dbReference type="Pfam" id="PF21078">
    <property type="entry name" value="GDH_HM3"/>
    <property type="match status" value="1"/>
</dbReference>
<evidence type="ECO:0000259" key="3">
    <source>
        <dbReference type="Pfam" id="PF21075"/>
    </source>
</evidence>
<dbReference type="EC" id="1.4.1.2" evidence="6"/>
<dbReference type="InterPro" id="IPR036291">
    <property type="entry name" value="NAD(P)-bd_dom_sf"/>
</dbReference>
<gene>
    <name evidence="6" type="ORF">MNBD_GAMMA01-390</name>
</gene>
<dbReference type="PANTHER" id="PTHR43403">
    <property type="entry name" value="NAD-SPECIFIC GLUTAMATE DEHYDROGENASE"/>
    <property type="match status" value="1"/>
</dbReference>
<dbReference type="Pfam" id="PF21076">
    <property type="entry name" value="GDH_ACT2"/>
    <property type="match status" value="1"/>
</dbReference>
<proteinExistence type="predicted"/>
<sequence>MFGLSTVAHKKHIQSVKRSLKKIVSSSANLAICNKATELFFGGMSVEEIQIHENKHWANVIVDFVKSIGKIPKGTAIVRVFNPSTKTHGYENHHTVIQVSCQDMPFLVDSVALAFNNLGLDMELMTHPVAHLNRNKAGVLQELLVSDVSKESWMHIEISKIIDPAKIADLVSELELVINKINACVSDWQSMLVKMDEAKEAISSKDDKKTHIRQIKFLNWLLSNNFTFLGYQYYQLKTSGESKSLVAKKESALGLYSASVYLNDIDVMTDKEYQISKQSDLLIITKLNARPRVHRASTLDYIGVVVVNANHEIIGEHRFVGLFTSAAINSRPWDIPYINDKVNRVIKRFQFEKASHTGKHIIHIMESLPRDELMQSSSDELYATIYSILTIQESQKSNVTVRQDKFKRFYAFLVHIPRDKFNTNVRHTIQNILAKEVTGSHIEFQVKIEESDLTRLYVTVYSKHLFELDTDDIEQKISNALKSWQDELEELLLEKYGKDEGYALAQKYAGRFPLSYEEEVTPKVAVYDVENAAKLSCGDGLELSLYHPRNIESKIFRFKIFRCENTIPLSDVLPILENMGLRVVRERPYKIGLANGSCFWIQDFDLSLAHGAELELGLVKYRFKEAFRQIVNGVVDNDAFNKLLILGGLTSRQIIIIRAISKYLKQTNLPFSQDYLEKALISQAHISRWLIELFGVKFAISLDALSSKQHKDYLNEFKNKFALQLKHLNIDLTEHQHNALDEYFNSTKFNRKRQEKKVIKVVKALLDSVSSQDEDNIIRAYTEVILAILRTNFYQTNEDGEFKAYVSFKLESAKVPQMPKPIPFREIFAYSPRFEAIHLRMGEVARGGLRWSDRYEDFRTEVLGLMKAQNVKNSIIVPVGSKGGFVVKQIPTGSRDEVMAEVICCYQNFIRSMLDLTDNIVAGKIIHPKNVIRYDKDDPYLVVAADKGTATFSDIANGISKDYGHWLGDAFASGGSVGYDHKAMGITAKGAWESVKRHFRELGIDCQNEDFSVVGIGDMMGDVFGNGMLLSKHICLKAAFNHMHIFLDPNPDSAKSWIERDRLFKLPRSNWEDYNQDLISKGGGVFSRFDKSITLSTEIKKWLGITVDELSPQELIKTLLKSPVDLLWNGGIGTYVKANSESHEEVGDSANNSLRVDGKDLRCGVIGEGGNLGCTQLGRIEYAQRGGKINTDFIDNSAGVDCSDHEVNIKILVQSMLDEGKYDAKSRVKLLESMTENVSKLVLRNNYSQTQTLSMMEYHSRQRLGAKTHLIQVLEKRGLLDREIEFLPTNQQLKQRQAEGKGLSRPELCVLLSYAKLALFEDLLASDVLADKWFVTILREYFPDKLQKTEIKYLLGHRLHREIVATILTSQIIDRMGATFMQRTYEDTGANVGAIAQAYVVAVELFGAEDLWKEIEQLDLVIKPKHQIEGGLIIWNHSRQAVRWILNKFGHNFDISTVIKQLQTDIAKFTQCIGEVLPQKDLKALNKRKNLLAGYNYPQDLANNIAYIEFSFAALDVVEIATKTNQSVAQAAVAFFALGEKLNLLWLRDMIEKLVVIGPWHAHARGVLRDELFEYHNSLTQTVLNKYASNGSIDTITNWINDNKASVKAIRSMLQQIRSEKISDYATVMVAVRSINNLVIANQ</sequence>
<feature type="domain" description="NAD-glutamate dehydrogenase N-terminal ACT1" evidence="3">
    <location>
        <begin position="38"/>
        <end position="174"/>
    </location>
</feature>
<dbReference type="Pfam" id="PF21073">
    <property type="entry name" value="GDH_HM1"/>
    <property type="match status" value="1"/>
</dbReference>
<feature type="domain" description="NAD-glutamate dehydrogenase ACT3" evidence="5">
    <location>
        <begin position="541"/>
        <end position="616"/>
    </location>
</feature>
<dbReference type="GO" id="GO:0006538">
    <property type="term" value="P:L-glutamate catabolic process"/>
    <property type="evidence" value="ECO:0007669"/>
    <property type="project" value="InterPro"/>
</dbReference>
<evidence type="ECO:0000259" key="4">
    <source>
        <dbReference type="Pfam" id="PF21076"/>
    </source>
</evidence>
<name>A0A3B0URX8_9ZZZZ</name>
<dbReference type="GO" id="GO:0004352">
    <property type="term" value="F:glutamate dehydrogenase (NAD+) activity"/>
    <property type="evidence" value="ECO:0007669"/>
    <property type="project" value="UniProtKB-EC"/>
</dbReference>
<feature type="domain" description="NAD-glutamate dehydrogenase catalytic" evidence="1">
    <location>
        <begin position="762"/>
        <end position="1255"/>
    </location>
</feature>
<dbReference type="Pfam" id="PF21074">
    <property type="entry name" value="GDH_C"/>
    <property type="match status" value="1"/>
</dbReference>
<dbReference type="InterPro" id="IPR049058">
    <property type="entry name" value="NAD_Glu_DH_HM2"/>
</dbReference>
<dbReference type="SUPFAM" id="SSF51735">
    <property type="entry name" value="NAD(P)-binding Rossmann-fold domains"/>
    <property type="match status" value="1"/>
</dbReference>
<evidence type="ECO:0000259" key="2">
    <source>
        <dbReference type="Pfam" id="PF21074"/>
    </source>
</evidence>
<dbReference type="Pfam" id="PF21077">
    <property type="entry name" value="GDH_ACT3"/>
    <property type="match status" value="1"/>
</dbReference>
<dbReference type="Pfam" id="PF21075">
    <property type="entry name" value="GDH_ACT1"/>
    <property type="match status" value="1"/>
</dbReference>
<dbReference type="InterPro" id="IPR049059">
    <property type="entry name" value="NAD_Glu_DH_HM1"/>
</dbReference>
<evidence type="ECO:0000313" key="6">
    <source>
        <dbReference type="EMBL" id="VAW33648.1"/>
    </source>
</evidence>
<dbReference type="InterPro" id="IPR049062">
    <property type="entry name" value="NAD_Glu_DH_ACT2"/>
</dbReference>
<feature type="domain" description="NAD-specific glutamate dehydrogenase C-terminal" evidence="2">
    <location>
        <begin position="1300"/>
        <end position="1636"/>
    </location>
</feature>
<organism evidence="6">
    <name type="scientific">hydrothermal vent metagenome</name>
    <dbReference type="NCBI Taxonomy" id="652676"/>
    <lineage>
        <taxon>unclassified sequences</taxon>
        <taxon>metagenomes</taxon>
        <taxon>ecological metagenomes</taxon>
    </lineage>
</organism>
<dbReference type="InterPro" id="IPR024727">
    <property type="entry name" value="NAD_Glu_DH_N_ACT1"/>
</dbReference>
<dbReference type="Pfam" id="PF05088">
    <property type="entry name" value="Bac_GDH_CD"/>
    <property type="match status" value="1"/>
</dbReference>
<dbReference type="EMBL" id="UOEW01000041">
    <property type="protein sequence ID" value="VAW33648.1"/>
    <property type="molecule type" value="Genomic_DNA"/>
</dbReference>
<dbReference type="InterPro" id="IPR049064">
    <property type="entry name" value="NAD_Glu_DH_ACT3"/>
</dbReference>
<evidence type="ECO:0000259" key="1">
    <source>
        <dbReference type="Pfam" id="PF05088"/>
    </source>
</evidence>
<dbReference type="InterPro" id="IPR007780">
    <property type="entry name" value="NAD_Glu_DH_bac"/>
</dbReference>